<keyword evidence="3" id="KW-1185">Reference proteome</keyword>
<evidence type="ECO:0008006" key="4">
    <source>
        <dbReference type="Google" id="ProtNLM"/>
    </source>
</evidence>
<dbReference type="EMBL" id="BAAAXF010000044">
    <property type="protein sequence ID" value="GAA3499242.1"/>
    <property type="molecule type" value="Genomic_DNA"/>
</dbReference>
<dbReference type="RefSeq" id="WP_193460179.1">
    <property type="nucleotide sequence ID" value="NZ_BAAAXF010000044.1"/>
</dbReference>
<evidence type="ECO:0000313" key="2">
    <source>
        <dbReference type="EMBL" id="GAA3499242.1"/>
    </source>
</evidence>
<protein>
    <recommendedName>
        <fullName evidence="4">Large polyvalent protein associated domain-containing protein</fullName>
    </recommendedName>
</protein>
<accession>A0ABP6TXP6</accession>
<proteinExistence type="predicted"/>
<gene>
    <name evidence="2" type="ORF">GCM10019016_063460</name>
</gene>
<evidence type="ECO:0000313" key="3">
    <source>
        <dbReference type="Proteomes" id="UP001501455"/>
    </source>
</evidence>
<reference evidence="3" key="1">
    <citation type="journal article" date="2019" name="Int. J. Syst. Evol. Microbiol.">
        <title>The Global Catalogue of Microorganisms (GCM) 10K type strain sequencing project: providing services to taxonomists for standard genome sequencing and annotation.</title>
        <authorList>
            <consortium name="The Broad Institute Genomics Platform"/>
            <consortium name="The Broad Institute Genome Sequencing Center for Infectious Disease"/>
            <person name="Wu L."/>
            <person name="Ma J."/>
        </authorList>
    </citation>
    <scope>NUCLEOTIDE SEQUENCE [LARGE SCALE GENOMIC DNA]</scope>
    <source>
        <strain evidence="3">JCM 4816</strain>
    </source>
</reference>
<feature type="region of interest" description="Disordered" evidence="1">
    <location>
        <begin position="131"/>
        <end position="151"/>
    </location>
</feature>
<sequence length="169" mass="18675">MFEIRVICDPADTDRITAALSGAFAAGAIRTYPTRDGARIRLYVTADHRPAPGPWPTPDEAYALAPSLIREIGWTAQTAADKPFGEHLGREFWLRKAALLDRIALQGEEDGTPGDADEVATEVARRLIAHDRDGEGDYHGAPYWPEHPATAADPRGYVRQEYAHWAKNQ</sequence>
<organism evidence="2 3">
    <name type="scientific">Streptomyces prasinosporus</name>
    <dbReference type="NCBI Taxonomy" id="68256"/>
    <lineage>
        <taxon>Bacteria</taxon>
        <taxon>Bacillati</taxon>
        <taxon>Actinomycetota</taxon>
        <taxon>Actinomycetes</taxon>
        <taxon>Kitasatosporales</taxon>
        <taxon>Streptomycetaceae</taxon>
        <taxon>Streptomyces</taxon>
        <taxon>Streptomyces albogriseolus group</taxon>
    </lineage>
</organism>
<name>A0ABP6TXP6_9ACTN</name>
<comment type="caution">
    <text evidence="2">The sequence shown here is derived from an EMBL/GenBank/DDBJ whole genome shotgun (WGS) entry which is preliminary data.</text>
</comment>
<evidence type="ECO:0000256" key="1">
    <source>
        <dbReference type="SAM" id="MobiDB-lite"/>
    </source>
</evidence>
<dbReference type="Proteomes" id="UP001501455">
    <property type="component" value="Unassembled WGS sequence"/>
</dbReference>